<dbReference type="AlphaFoldDB" id="A0A318TJ71"/>
<proteinExistence type="predicted"/>
<evidence type="ECO:0000313" key="2">
    <source>
        <dbReference type="Proteomes" id="UP000248148"/>
    </source>
</evidence>
<dbReference type="EMBL" id="QJTI01000016">
    <property type="protein sequence ID" value="PYF01905.1"/>
    <property type="molecule type" value="Genomic_DNA"/>
</dbReference>
<dbReference type="OrthoDB" id="9807072at2"/>
<gene>
    <name evidence="1" type="ORF">BJ122_11637</name>
</gene>
<sequence length="96" mass="11077">MINVRQLHDGDPGIYQVAVRDTAGSSQYRVTMARALRSRLVGDQHPPERCVEAAFRFLLAREPKEAILREFDVAVISRYFPEFEAQWPRYLADPTL</sequence>
<comment type="caution">
    <text evidence="1">The sequence shown here is derived from an EMBL/GenBank/DDBJ whole genome shotgun (WGS) entry which is preliminary data.</text>
</comment>
<name>A0A318TJ71_9BRAD</name>
<accession>A0A318TJ71</accession>
<evidence type="ECO:0000313" key="1">
    <source>
        <dbReference type="EMBL" id="PYF01905.1"/>
    </source>
</evidence>
<protein>
    <submittedName>
        <fullName evidence="1">Uncharacterized protein</fullName>
    </submittedName>
</protein>
<keyword evidence="2" id="KW-1185">Reference proteome</keyword>
<dbReference type="RefSeq" id="WP_110781429.1">
    <property type="nucleotide sequence ID" value="NZ_QJTI01000016.1"/>
</dbReference>
<reference evidence="1 2" key="1">
    <citation type="submission" date="2018-06" db="EMBL/GenBank/DDBJ databases">
        <title>Genomic Encyclopedia of Archaeal and Bacterial Type Strains, Phase II (KMG-II): from individual species to whole genera.</title>
        <authorList>
            <person name="Goeker M."/>
        </authorList>
    </citation>
    <scope>NUCLEOTIDE SEQUENCE [LARGE SCALE GENOMIC DNA]</scope>
    <source>
        <strain evidence="1 2">JCM 11668</strain>
    </source>
</reference>
<organism evidence="1 2">
    <name type="scientific">Rhodopseudomonas faecalis</name>
    <dbReference type="NCBI Taxonomy" id="99655"/>
    <lineage>
        <taxon>Bacteria</taxon>
        <taxon>Pseudomonadati</taxon>
        <taxon>Pseudomonadota</taxon>
        <taxon>Alphaproteobacteria</taxon>
        <taxon>Hyphomicrobiales</taxon>
        <taxon>Nitrobacteraceae</taxon>
        <taxon>Rhodopseudomonas</taxon>
    </lineage>
</organism>
<dbReference type="Proteomes" id="UP000248148">
    <property type="component" value="Unassembled WGS sequence"/>
</dbReference>